<feature type="region of interest" description="Disordered" evidence="2">
    <location>
        <begin position="48"/>
        <end position="71"/>
    </location>
</feature>
<protein>
    <submittedName>
        <fullName evidence="4">Fungal Zn binuclear cluster domain containing protein</fullName>
    </submittedName>
</protein>
<reference evidence="4 5" key="1">
    <citation type="journal article" date="2012" name="BMC Genomics">
        <title>Sequencing the genome of Marssonina brunnea reveals fungus-poplar co-evolution.</title>
        <authorList>
            <person name="Zhu S."/>
            <person name="Cao Y.-Z."/>
            <person name="Jiang C."/>
            <person name="Tan B.-Y."/>
            <person name="Wang Z."/>
            <person name="Feng S."/>
            <person name="Zhang L."/>
            <person name="Su X.-H."/>
            <person name="Brejova B."/>
            <person name="Vinar T."/>
            <person name="Xu M."/>
            <person name="Wang M.-X."/>
            <person name="Zhang S.-G."/>
            <person name="Huang M.-R."/>
            <person name="Wu R."/>
            <person name="Zhou Y."/>
        </authorList>
    </citation>
    <scope>NUCLEOTIDE SEQUENCE [LARGE SCALE GENOMIC DNA]</scope>
    <source>
        <strain evidence="4 5">MB_m1</strain>
    </source>
</reference>
<name>K1X5Q8_MARBU</name>
<proteinExistence type="predicted"/>
<dbReference type="GO" id="GO:0008270">
    <property type="term" value="F:zinc ion binding"/>
    <property type="evidence" value="ECO:0007669"/>
    <property type="project" value="InterPro"/>
</dbReference>
<evidence type="ECO:0000313" key="4">
    <source>
        <dbReference type="EMBL" id="EKD20466.1"/>
    </source>
</evidence>
<sequence length="385" mass="41394">MSSRPPKPTVHIACNRCRSQKLRCLRIESHPTFSCIRCVRCNAECLTRPSKRSGRPKKSASTAPRLLADPSEVMPPTAVEGCWYDFDLLAVDTRELSSSSSSSGWPPVDADEAYLHETSMFGGGSEACTIMYSSPDEVASPPGRGGSMDSSAPCNPVPEPSPERAHSLVDYESRVFALQRDLSSLLAMLESAPWVMAEDLRLTCAHDSRHGLSDVCQIGFRSNPLAVITQKSGSPAASPDSPPSANPRRAVPDLLGILACHLLVVSIYDCVIHHFLTQHHADTLASSPQLRLGGIAIPFEPNLLGNSLFRVVEGQLRPIEVLLGLPDEFCVAGNSGSCGEEMGCGVFSSPGNEALFMALMQVEAETGAMGVIESLKNNMRVQTFN</sequence>
<dbReference type="InterPro" id="IPR036864">
    <property type="entry name" value="Zn2-C6_fun-type_DNA-bd_sf"/>
</dbReference>
<dbReference type="SUPFAM" id="SSF57701">
    <property type="entry name" value="Zn2/Cys6 DNA-binding domain"/>
    <property type="match status" value="1"/>
</dbReference>
<dbReference type="InParanoid" id="K1X5Q8"/>
<feature type="compositionally biased region" description="Basic residues" evidence="2">
    <location>
        <begin position="49"/>
        <end position="58"/>
    </location>
</feature>
<feature type="region of interest" description="Disordered" evidence="2">
    <location>
        <begin position="137"/>
        <end position="165"/>
    </location>
</feature>
<evidence type="ECO:0000259" key="3">
    <source>
        <dbReference type="PROSITE" id="PS50048"/>
    </source>
</evidence>
<accession>K1X5Q8</accession>
<dbReference type="Proteomes" id="UP000006753">
    <property type="component" value="Unassembled WGS sequence"/>
</dbReference>
<dbReference type="AlphaFoldDB" id="K1X5Q8"/>
<evidence type="ECO:0000256" key="1">
    <source>
        <dbReference type="ARBA" id="ARBA00023242"/>
    </source>
</evidence>
<dbReference type="EMBL" id="JH921429">
    <property type="protein sequence ID" value="EKD20466.1"/>
    <property type="molecule type" value="Genomic_DNA"/>
</dbReference>
<dbReference type="CDD" id="cd00067">
    <property type="entry name" value="GAL4"/>
    <property type="match status" value="1"/>
</dbReference>
<dbReference type="HOGENOM" id="CLU_662300_0_0_1"/>
<feature type="domain" description="Zn(2)-C6 fungal-type" evidence="3">
    <location>
        <begin position="13"/>
        <end position="47"/>
    </location>
</feature>
<dbReference type="KEGG" id="mbe:MBM_01148"/>
<dbReference type="PROSITE" id="PS50048">
    <property type="entry name" value="ZN2_CY6_FUNGAL_2"/>
    <property type="match status" value="1"/>
</dbReference>
<dbReference type="OrthoDB" id="4222821at2759"/>
<dbReference type="InterPro" id="IPR001138">
    <property type="entry name" value="Zn2Cys6_DnaBD"/>
</dbReference>
<gene>
    <name evidence="4" type="ORF">MBM_01148</name>
</gene>
<dbReference type="OMA" id="ESTRVEP"/>
<evidence type="ECO:0000256" key="2">
    <source>
        <dbReference type="SAM" id="MobiDB-lite"/>
    </source>
</evidence>
<keyword evidence="1" id="KW-0539">Nucleus</keyword>
<organism evidence="4 5">
    <name type="scientific">Marssonina brunnea f. sp. multigermtubi (strain MB_m1)</name>
    <name type="common">Marssonina leaf spot fungus</name>
    <dbReference type="NCBI Taxonomy" id="1072389"/>
    <lineage>
        <taxon>Eukaryota</taxon>
        <taxon>Fungi</taxon>
        <taxon>Dikarya</taxon>
        <taxon>Ascomycota</taxon>
        <taxon>Pezizomycotina</taxon>
        <taxon>Leotiomycetes</taxon>
        <taxon>Helotiales</taxon>
        <taxon>Drepanopezizaceae</taxon>
        <taxon>Drepanopeziza</taxon>
    </lineage>
</organism>
<dbReference type="GO" id="GO:0000981">
    <property type="term" value="F:DNA-binding transcription factor activity, RNA polymerase II-specific"/>
    <property type="evidence" value="ECO:0007669"/>
    <property type="project" value="InterPro"/>
</dbReference>
<evidence type="ECO:0000313" key="5">
    <source>
        <dbReference type="Proteomes" id="UP000006753"/>
    </source>
</evidence>
<keyword evidence="5" id="KW-1185">Reference proteome</keyword>
<dbReference type="Gene3D" id="4.10.240.10">
    <property type="entry name" value="Zn(2)-C6 fungal-type DNA-binding domain"/>
    <property type="match status" value="1"/>
</dbReference>
<dbReference type="PROSITE" id="PS00463">
    <property type="entry name" value="ZN2_CY6_FUNGAL_1"/>
    <property type="match status" value="1"/>
</dbReference>
<dbReference type="eggNOG" id="ENOG502SX45">
    <property type="taxonomic scope" value="Eukaryota"/>
</dbReference>